<evidence type="ECO:0000313" key="1">
    <source>
        <dbReference type="EMBL" id="EUD65164.1"/>
    </source>
</evidence>
<dbReference type="GeneID" id="20039724"/>
<gene>
    <name evidence="1" type="ORF">C922_04450</name>
</gene>
<dbReference type="Proteomes" id="UP000030640">
    <property type="component" value="Unassembled WGS sequence"/>
</dbReference>
<sequence length="81" mass="9607">MTGGRRIRMKLERSGRNYDDVTDIYGAIGESFRITYRSINASNVRMFITRVYPVFILLLSFNKEYKKYKTAKREGNSAEWR</sequence>
<evidence type="ECO:0000313" key="2">
    <source>
        <dbReference type="Proteomes" id="UP000030640"/>
    </source>
</evidence>
<organism evidence="1 2">
    <name type="scientific">Plasmodium inui San Antonio 1</name>
    <dbReference type="NCBI Taxonomy" id="1237626"/>
    <lineage>
        <taxon>Eukaryota</taxon>
        <taxon>Sar</taxon>
        <taxon>Alveolata</taxon>
        <taxon>Apicomplexa</taxon>
        <taxon>Aconoidasida</taxon>
        <taxon>Haemosporida</taxon>
        <taxon>Plasmodiidae</taxon>
        <taxon>Plasmodium</taxon>
        <taxon>Plasmodium (Plasmodium)</taxon>
    </lineage>
</organism>
<proteinExistence type="predicted"/>
<reference evidence="1 2" key="1">
    <citation type="submission" date="2013-02" db="EMBL/GenBank/DDBJ databases">
        <title>The Genome Sequence of Plasmodium inui San Antonio 1.</title>
        <authorList>
            <consortium name="The Broad Institute Genome Sequencing Platform"/>
            <consortium name="The Broad Institute Genome Sequencing Center for Infectious Disease"/>
            <person name="Neafsey D."/>
            <person name="Cheeseman I."/>
            <person name="Volkman S."/>
            <person name="Adams J."/>
            <person name="Walker B."/>
            <person name="Young S.K."/>
            <person name="Zeng Q."/>
            <person name="Gargeya S."/>
            <person name="Fitzgerald M."/>
            <person name="Haas B."/>
            <person name="Abouelleil A."/>
            <person name="Alvarado L."/>
            <person name="Arachchi H.M."/>
            <person name="Berlin A.M."/>
            <person name="Chapman S.B."/>
            <person name="Dewar J."/>
            <person name="Goldberg J."/>
            <person name="Griggs A."/>
            <person name="Gujja S."/>
            <person name="Hansen M."/>
            <person name="Howarth C."/>
            <person name="Imamovic A."/>
            <person name="Larimer J."/>
            <person name="McCowan C."/>
            <person name="Murphy C."/>
            <person name="Neiman D."/>
            <person name="Pearson M."/>
            <person name="Priest M."/>
            <person name="Roberts A."/>
            <person name="Saif S."/>
            <person name="Shea T."/>
            <person name="Sisk P."/>
            <person name="Sykes S."/>
            <person name="Wortman J."/>
            <person name="Nusbaum C."/>
            <person name="Birren B."/>
        </authorList>
    </citation>
    <scope>NUCLEOTIDE SEQUENCE [LARGE SCALE GENOMIC DNA]</scope>
    <source>
        <strain evidence="1 2">San Antonio 1</strain>
    </source>
</reference>
<keyword evidence="2" id="KW-1185">Reference proteome</keyword>
<dbReference type="AlphaFoldDB" id="W7A7S2"/>
<dbReference type="EMBL" id="KI965482">
    <property type="protein sequence ID" value="EUD65164.1"/>
    <property type="molecule type" value="Genomic_DNA"/>
</dbReference>
<accession>W7A7S2</accession>
<dbReference type="RefSeq" id="XP_008818255.1">
    <property type="nucleotide sequence ID" value="XM_008820033.1"/>
</dbReference>
<dbReference type="VEuPathDB" id="PlasmoDB:C922_04450"/>
<name>W7A7S2_9APIC</name>
<protein>
    <submittedName>
        <fullName evidence="1">Uncharacterized protein</fullName>
    </submittedName>
</protein>